<dbReference type="AlphaFoldDB" id="A0A5N3ZYB7"/>
<dbReference type="Gene3D" id="1.10.340.70">
    <property type="match status" value="1"/>
</dbReference>
<dbReference type="InterPro" id="IPR041588">
    <property type="entry name" value="Integrase_H2C2"/>
</dbReference>
<name>A0A5N3ZYB7_PHOPY</name>
<dbReference type="Pfam" id="PF17921">
    <property type="entry name" value="Integrase_H2C2"/>
    <property type="match status" value="1"/>
</dbReference>
<dbReference type="PANTHER" id="PTHR37984:SF8">
    <property type="entry name" value="CCHC-TYPE DOMAIN-CONTAINING PROTEIN"/>
    <property type="match status" value="1"/>
</dbReference>
<dbReference type="InParanoid" id="A0A5N3ZYB7"/>
<proteinExistence type="predicted"/>
<organism evidence="3 4">
    <name type="scientific">Photinus pyralis</name>
    <name type="common">Common eastern firefly</name>
    <name type="synonym">Lampyris pyralis</name>
    <dbReference type="NCBI Taxonomy" id="7054"/>
    <lineage>
        <taxon>Eukaryota</taxon>
        <taxon>Metazoa</taxon>
        <taxon>Ecdysozoa</taxon>
        <taxon>Arthropoda</taxon>
        <taxon>Hexapoda</taxon>
        <taxon>Insecta</taxon>
        <taxon>Pterygota</taxon>
        <taxon>Neoptera</taxon>
        <taxon>Endopterygota</taxon>
        <taxon>Coleoptera</taxon>
        <taxon>Polyphaga</taxon>
        <taxon>Elateriformia</taxon>
        <taxon>Elateroidea</taxon>
        <taxon>Lampyridae</taxon>
        <taxon>Lampyrinae</taxon>
        <taxon>Photinus</taxon>
    </lineage>
</organism>
<gene>
    <name evidence="3" type="ORF">PPYR_15620</name>
</gene>
<evidence type="ECO:0000256" key="1">
    <source>
        <dbReference type="ARBA" id="ARBA00012493"/>
    </source>
</evidence>
<dbReference type="EC" id="2.7.7.49" evidence="1"/>
<dbReference type="EMBL" id="VVIM01001991">
    <property type="protein sequence ID" value="KAB0790057.1"/>
    <property type="molecule type" value="Genomic_DNA"/>
</dbReference>
<dbReference type="PANTHER" id="PTHR37984">
    <property type="entry name" value="PROTEIN CBG26694"/>
    <property type="match status" value="1"/>
</dbReference>
<protein>
    <recommendedName>
        <fullName evidence="1">RNA-directed DNA polymerase</fullName>
        <ecNumber evidence="1">2.7.7.49</ecNumber>
    </recommendedName>
</protein>
<keyword evidence="4" id="KW-1185">Reference proteome</keyword>
<evidence type="ECO:0000313" key="4">
    <source>
        <dbReference type="Proteomes" id="UP000327044"/>
    </source>
</evidence>
<dbReference type="Proteomes" id="UP000327044">
    <property type="component" value="Unassembled WGS sequence"/>
</dbReference>
<accession>A0A5N3ZYB7</accession>
<dbReference type="GO" id="GO:0003964">
    <property type="term" value="F:RNA-directed DNA polymerase activity"/>
    <property type="evidence" value="ECO:0007669"/>
    <property type="project" value="UniProtKB-EC"/>
</dbReference>
<comment type="caution">
    <text evidence="3">The sequence shown here is derived from an EMBL/GenBank/DDBJ whole genome shotgun (WGS) entry which is preliminary data.</text>
</comment>
<dbReference type="InterPro" id="IPR050951">
    <property type="entry name" value="Retrovirus_Pol_polyprotein"/>
</dbReference>
<evidence type="ECO:0000259" key="2">
    <source>
        <dbReference type="Pfam" id="PF17921"/>
    </source>
</evidence>
<reference evidence="3 4" key="1">
    <citation type="journal article" date="2018" name="Elife">
        <title>Firefly genomes illuminate parallel origins of bioluminescence in beetles.</title>
        <authorList>
            <person name="Fallon T.R."/>
            <person name="Lower S.E."/>
            <person name="Chang C.H."/>
            <person name="Bessho-Uehara M."/>
            <person name="Martin G.J."/>
            <person name="Bewick A.J."/>
            <person name="Behringer M."/>
            <person name="Debat H.J."/>
            <person name="Wong I."/>
            <person name="Day J.C."/>
            <person name="Suvorov A."/>
            <person name="Silva C.J."/>
            <person name="Stanger-Hall K.F."/>
            <person name="Hall D.W."/>
            <person name="Schmitz R.J."/>
            <person name="Nelson D.R."/>
            <person name="Lewis S.M."/>
            <person name="Shigenobu S."/>
            <person name="Bybee S.M."/>
            <person name="Larracuente A.M."/>
            <person name="Oba Y."/>
            <person name="Weng J.K."/>
        </authorList>
    </citation>
    <scope>NUCLEOTIDE SEQUENCE [LARGE SCALE GENOMIC DNA]</scope>
    <source>
        <strain evidence="3">1611_PpyrPB1</strain>
        <tissue evidence="3">Whole body</tissue>
    </source>
</reference>
<dbReference type="FunFam" id="1.10.340.70:FF:000004">
    <property type="entry name" value="Retrovirus-related Pol polyprotein from transposon 297-like Protein"/>
    <property type="match status" value="1"/>
</dbReference>
<evidence type="ECO:0000313" key="3">
    <source>
        <dbReference type="EMBL" id="KAB0790057.1"/>
    </source>
</evidence>
<sequence>MFKIQCYDLNVMYKPGKEMYISDTLSRSPLSDSIVDLQEDITLHINMLKSCLEVSPETLESFRKETQNDKELQTIVKLCQTGWPLAKSNLPPETKPYYKFQKEINVLDGLVFKGNNLVVPKALRSKMLTKIHTGHFGVRKCLDYAKNALFWPNMSNDVRNIVTTCVACQEYSNNNSKEPLLPHEIKAIPWNKKKTERGNTSKEDMEQAVNRVLNNNESQRSVAKSLNICHVTLHRYVRKVQNSGHNEGPVSLSNVGYSRKPVFDENQAQKLVDYIKHASKIYFGLSPKEVRKFAYECALTYNVTVPDSWNKNKCAGEDWLTQFLKKHEDLSIRTPEATSLQRAISFNKQNVSSFFDKLASVRDKYNFNSATIWNLDETGVTTVQKVSKVLAEKGTKQVGGITSSERGVLVTVLVAVSSSGNSIPPQFIFPRKKYHDYFIRDGPPGSIGAANGSGWMTSDEFF</sequence>
<feature type="domain" description="Integrase zinc-binding" evidence="2">
    <location>
        <begin position="119"/>
        <end position="172"/>
    </location>
</feature>